<proteinExistence type="predicted"/>
<feature type="non-terminal residue" evidence="1">
    <location>
        <position position="54"/>
    </location>
</feature>
<reference evidence="1" key="1">
    <citation type="submission" date="2021-06" db="EMBL/GenBank/DDBJ databases">
        <authorList>
            <person name="Kallberg Y."/>
            <person name="Tangrot J."/>
            <person name="Rosling A."/>
        </authorList>
    </citation>
    <scope>NUCLEOTIDE SEQUENCE</scope>
    <source>
        <strain evidence="1">MA461A</strain>
    </source>
</reference>
<dbReference type="Proteomes" id="UP000789920">
    <property type="component" value="Unassembled WGS sequence"/>
</dbReference>
<organism evidence="1 2">
    <name type="scientific">Racocetra persica</name>
    <dbReference type="NCBI Taxonomy" id="160502"/>
    <lineage>
        <taxon>Eukaryota</taxon>
        <taxon>Fungi</taxon>
        <taxon>Fungi incertae sedis</taxon>
        <taxon>Mucoromycota</taxon>
        <taxon>Glomeromycotina</taxon>
        <taxon>Glomeromycetes</taxon>
        <taxon>Diversisporales</taxon>
        <taxon>Gigasporaceae</taxon>
        <taxon>Racocetra</taxon>
    </lineage>
</organism>
<gene>
    <name evidence="1" type="ORF">RPERSI_LOCUS33627</name>
</gene>
<accession>A0ACA9ST69</accession>
<feature type="non-terminal residue" evidence="1">
    <location>
        <position position="1"/>
    </location>
</feature>
<evidence type="ECO:0000313" key="1">
    <source>
        <dbReference type="EMBL" id="CAG8845350.1"/>
    </source>
</evidence>
<protein>
    <submittedName>
        <fullName evidence="1">15034_t:CDS:1</fullName>
    </submittedName>
</protein>
<keyword evidence="2" id="KW-1185">Reference proteome</keyword>
<sequence length="54" mass="6452">KYSKEWLLKYQYCAHIINAKKVICICGKAIKLNRHYEEDYLNHYVKSSGCKVKE</sequence>
<evidence type="ECO:0000313" key="2">
    <source>
        <dbReference type="Proteomes" id="UP000789920"/>
    </source>
</evidence>
<name>A0ACA9ST69_9GLOM</name>
<dbReference type="EMBL" id="CAJVQC010146343">
    <property type="protein sequence ID" value="CAG8845350.1"/>
    <property type="molecule type" value="Genomic_DNA"/>
</dbReference>
<comment type="caution">
    <text evidence="1">The sequence shown here is derived from an EMBL/GenBank/DDBJ whole genome shotgun (WGS) entry which is preliminary data.</text>
</comment>